<evidence type="ECO:0000313" key="2">
    <source>
        <dbReference type="EMBL" id="KGA13126.1"/>
    </source>
</evidence>
<keyword evidence="1" id="KW-1133">Transmembrane helix</keyword>
<dbReference type="AlphaFoldDB" id="A0A094QFN0"/>
<dbReference type="Pfam" id="PF06695">
    <property type="entry name" value="Sm_multidrug_ex"/>
    <property type="match status" value="1"/>
</dbReference>
<gene>
    <name evidence="2" type="ORF">GM51_20590</name>
</gene>
<evidence type="ECO:0000256" key="1">
    <source>
        <dbReference type="SAM" id="Phobius"/>
    </source>
</evidence>
<evidence type="ECO:0008006" key="3">
    <source>
        <dbReference type="Google" id="ProtNLM"/>
    </source>
</evidence>
<dbReference type="EMBL" id="JNSL01000200">
    <property type="protein sequence ID" value="KGA13126.1"/>
    <property type="molecule type" value="Genomic_DNA"/>
</dbReference>
<reference evidence="2" key="1">
    <citation type="submission" date="2014-06" db="EMBL/GenBank/DDBJ databases">
        <title>Key roles for freshwater Actinobacteria revealed by deep metagenomic sequencing.</title>
        <authorList>
            <person name="Ghai R."/>
            <person name="Mizuno C.M."/>
            <person name="Picazo A."/>
            <person name="Camacho A."/>
            <person name="Rodriguez-Valera F."/>
        </authorList>
    </citation>
    <scope>NUCLEOTIDE SEQUENCE</scope>
</reference>
<dbReference type="InterPro" id="IPR009577">
    <property type="entry name" value="Sm_multidrug_ex"/>
</dbReference>
<keyword evidence="1" id="KW-0472">Membrane</keyword>
<feature type="transmembrane region" description="Helical" evidence="1">
    <location>
        <begin position="92"/>
        <end position="116"/>
    </location>
</feature>
<comment type="caution">
    <text evidence="2">The sequence shown here is derived from an EMBL/GenBank/DDBJ whole genome shotgun (WGS) entry which is preliminary data.</text>
</comment>
<accession>A0A094QFN0</accession>
<keyword evidence="1" id="KW-0812">Transmembrane</keyword>
<sequence length="153" mass="16057">MQYIEQWGALGVFIASVIPFIDAIAMVPVGIALGVNPTLAVIAAVIGDAIAIVVFAYLSSTMRNRIIKRRAAKGKTGESPKFEKAVRMFDKYGIYGMAIAAPALIGTQIAAMASVAAGVKPFRASVLIIASTLIWSAGIAIAMVAFDVRLDLS</sequence>
<feature type="transmembrane region" description="Helical" evidence="1">
    <location>
        <begin position="7"/>
        <end position="33"/>
    </location>
</feature>
<feature type="transmembrane region" description="Helical" evidence="1">
    <location>
        <begin position="122"/>
        <end position="146"/>
    </location>
</feature>
<name>A0A094QFN0_9ZZZZ</name>
<feature type="transmembrane region" description="Helical" evidence="1">
    <location>
        <begin position="39"/>
        <end position="60"/>
    </location>
</feature>
<organism evidence="2">
    <name type="scientific">freshwater metagenome</name>
    <dbReference type="NCBI Taxonomy" id="449393"/>
    <lineage>
        <taxon>unclassified sequences</taxon>
        <taxon>metagenomes</taxon>
        <taxon>ecological metagenomes</taxon>
    </lineage>
</organism>
<protein>
    <recommendedName>
        <fullName evidence="3">Small multi-drug export protein</fullName>
    </recommendedName>
</protein>
<proteinExistence type="predicted"/>